<dbReference type="EMBL" id="JANAKD010003146">
    <property type="protein sequence ID" value="KAJ3472413.1"/>
    <property type="molecule type" value="Genomic_DNA"/>
</dbReference>
<protein>
    <submittedName>
        <fullName evidence="1">Uncharacterized protein</fullName>
    </submittedName>
</protein>
<accession>A0ACC1QFE9</accession>
<organism evidence="1 2">
    <name type="scientific">Lecanicillium saksenae</name>
    <dbReference type="NCBI Taxonomy" id="468837"/>
    <lineage>
        <taxon>Eukaryota</taxon>
        <taxon>Fungi</taxon>
        <taxon>Dikarya</taxon>
        <taxon>Ascomycota</taxon>
        <taxon>Pezizomycotina</taxon>
        <taxon>Sordariomycetes</taxon>
        <taxon>Hypocreomycetidae</taxon>
        <taxon>Hypocreales</taxon>
        <taxon>Cordycipitaceae</taxon>
        <taxon>Lecanicillium</taxon>
    </lineage>
</organism>
<comment type="caution">
    <text evidence="1">The sequence shown here is derived from an EMBL/GenBank/DDBJ whole genome shotgun (WGS) entry which is preliminary data.</text>
</comment>
<proteinExistence type="predicted"/>
<sequence>MSEELIAKYPSLKKAFEAGDDYVECDDGREAKVMEYIYSHPELDKMRGNPERILEVMDEFSGQKDLLISVGFQKKPILRDLITTEKPSVGVELGGYLGYSAILFADQMRRNAAANPEKSPLPRLWSLEANPVYAAFVMSVVDLAGLGDIVKVVTGPAEASLRRLHQSGELQHVDFLFLDHNEKLYKADLRVCEELGIVGGGSVVVADNCGRPGAPDYREYVRALSRFETRAIPCFITPGDLADEIDVTRVLAKE</sequence>
<dbReference type="Proteomes" id="UP001148737">
    <property type="component" value="Unassembled WGS sequence"/>
</dbReference>
<keyword evidence="2" id="KW-1185">Reference proteome</keyword>
<reference evidence="1" key="1">
    <citation type="submission" date="2022-07" db="EMBL/GenBank/DDBJ databases">
        <title>Genome Sequence of Lecanicillium saksenae.</title>
        <authorList>
            <person name="Buettner E."/>
        </authorList>
    </citation>
    <scope>NUCLEOTIDE SEQUENCE</scope>
    <source>
        <strain evidence="1">VT-O1</strain>
    </source>
</reference>
<name>A0ACC1QFE9_9HYPO</name>
<gene>
    <name evidence="1" type="ORF">NLG97_g11008</name>
</gene>
<evidence type="ECO:0000313" key="1">
    <source>
        <dbReference type="EMBL" id="KAJ3472413.1"/>
    </source>
</evidence>
<evidence type="ECO:0000313" key="2">
    <source>
        <dbReference type="Proteomes" id="UP001148737"/>
    </source>
</evidence>